<feature type="binding site" evidence="9">
    <location>
        <position position="105"/>
    </location>
    <ligand>
        <name>Zn(2+)</name>
        <dbReference type="ChEBI" id="CHEBI:29105"/>
        <note>catalytic</note>
    </ligand>
</feature>
<dbReference type="SUPFAM" id="SSF55166">
    <property type="entry name" value="Hedgehog/DD-peptidase"/>
    <property type="match status" value="1"/>
</dbReference>
<dbReference type="CDD" id="cd14840">
    <property type="entry name" value="D-Ala-D-Ala_dipeptidase_Aad"/>
    <property type="match status" value="1"/>
</dbReference>
<name>A0A4T0V791_9NEIS</name>
<dbReference type="RefSeq" id="WP_136551156.1">
    <property type="nucleotide sequence ID" value="NZ_STGJ01000001.1"/>
</dbReference>
<keyword evidence="5 9" id="KW-0862">Zinc</keyword>
<dbReference type="Gene3D" id="3.30.1380.10">
    <property type="match status" value="1"/>
</dbReference>
<evidence type="ECO:0000256" key="7">
    <source>
        <dbReference type="ARBA" id="ARBA00023049"/>
    </source>
</evidence>
<dbReference type="EC" id="3.4.13.22" evidence="9"/>
<evidence type="ECO:0000313" key="10">
    <source>
        <dbReference type="EMBL" id="TIC87145.1"/>
    </source>
</evidence>
<keyword evidence="3 9" id="KW-0479">Metal-binding</keyword>
<comment type="cofactor">
    <cofactor evidence="9">
        <name>Zn(2+)</name>
        <dbReference type="ChEBI" id="CHEBI:29105"/>
    </cofactor>
    <text evidence="9">Binds 1 zinc ion per subunit.</text>
</comment>
<sequence length="178" mass="19894">MKNNPALIEITPEKHGVVVHMAYATNQNMLGKAVYQNDNCLLHSDAADALSLATSLAELAGYKIKILDAYRSQDDHKRLWNFLPNPNYVADIATGSNHSRGVALDVTLVDQNDCELDMGTDFDVMEETSGHFHPAHPPHVQINRLVLLGIMKAAGFVHISTEWWHYELPDAKSYPFIK</sequence>
<keyword evidence="8" id="KW-0961">Cell wall biogenesis/degradation</keyword>
<dbReference type="InterPro" id="IPR000755">
    <property type="entry name" value="A_A_dipeptidase"/>
</dbReference>
<feature type="binding site" evidence="9">
    <location>
        <position position="98"/>
    </location>
    <ligand>
        <name>Zn(2+)</name>
        <dbReference type="ChEBI" id="CHEBI:29105"/>
        <note>catalytic</note>
    </ligand>
</feature>
<evidence type="ECO:0000256" key="6">
    <source>
        <dbReference type="ARBA" id="ARBA00022997"/>
    </source>
</evidence>
<reference evidence="10 11" key="1">
    <citation type="submission" date="2019-04" db="EMBL/GenBank/DDBJ databases">
        <title>Crenobacter sp. nov.</title>
        <authorList>
            <person name="Shi S."/>
        </authorList>
    </citation>
    <scope>NUCLEOTIDE SEQUENCE [LARGE SCALE GENOMIC DNA]</scope>
    <source>
        <strain evidence="10 11">GY 70310</strain>
    </source>
</reference>
<feature type="active site" description="Proton donor/acceptor" evidence="9">
    <location>
        <position position="162"/>
    </location>
</feature>
<proteinExistence type="inferred from homology"/>
<dbReference type="PANTHER" id="PTHR43126">
    <property type="entry name" value="D-ALANYL-D-ALANINE DIPEPTIDASE"/>
    <property type="match status" value="1"/>
</dbReference>
<dbReference type="PANTHER" id="PTHR43126:SF1">
    <property type="entry name" value="D-ALANYL-D-ALANINE DIPEPTIDASE"/>
    <property type="match status" value="1"/>
</dbReference>
<dbReference type="GO" id="GO:0008237">
    <property type="term" value="F:metallopeptidase activity"/>
    <property type="evidence" value="ECO:0007669"/>
    <property type="project" value="UniProtKB-KW"/>
</dbReference>
<protein>
    <recommendedName>
        <fullName evidence="9">D-alanyl-D-alanine dipeptidase</fullName>
        <shortName evidence="9">D-Ala-D-Ala dipeptidase</shortName>
        <ecNumber evidence="9">3.4.13.22</ecNumber>
    </recommendedName>
</protein>
<accession>A0A4T0V791</accession>
<dbReference type="GO" id="GO:0160237">
    <property type="term" value="F:D-Ala-D-Ala dipeptidase activity"/>
    <property type="evidence" value="ECO:0007669"/>
    <property type="project" value="UniProtKB-EC"/>
</dbReference>
<dbReference type="Pfam" id="PF01427">
    <property type="entry name" value="Peptidase_M15"/>
    <property type="match status" value="1"/>
</dbReference>
<dbReference type="GO" id="GO:0006508">
    <property type="term" value="P:proteolysis"/>
    <property type="evidence" value="ECO:0007669"/>
    <property type="project" value="UniProtKB-KW"/>
</dbReference>
<comment type="caution">
    <text evidence="10">The sequence shown here is derived from an EMBL/GenBank/DDBJ whole genome shotgun (WGS) entry which is preliminary data.</text>
</comment>
<keyword evidence="7 9" id="KW-0482">Metalloprotease</keyword>
<gene>
    <name evidence="9 10" type="primary">ddpX</name>
    <name evidence="10" type="ORF">E5K04_01625</name>
</gene>
<comment type="function">
    <text evidence="9">Catalyzes hydrolysis of the D-alanyl-D-alanine dipeptide.</text>
</comment>
<comment type="similarity">
    <text evidence="9">Belongs to the peptidase M15D family.</text>
</comment>
<keyword evidence="11" id="KW-1185">Reference proteome</keyword>
<organism evidence="10 11">
    <name type="scientific">Crenobacter intestini</name>
    <dbReference type="NCBI Taxonomy" id="2563443"/>
    <lineage>
        <taxon>Bacteria</taxon>
        <taxon>Pseudomonadati</taxon>
        <taxon>Pseudomonadota</taxon>
        <taxon>Betaproteobacteria</taxon>
        <taxon>Neisseriales</taxon>
        <taxon>Neisseriaceae</taxon>
        <taxon>Crenobacter</taxon>
    </lineage>
</organism>
<evidence type="ECO:0000256" key="9">
    <source>
        <dbReference type="HAMAP-Rule" id="MF_01924"/>
    </source>
</evidence>
<keyword evidence="4 9" id="KW-0378">Hydrolase</keyword>
<dbReference type="HAMAP" id="MF_01924">
    <property type="entry name" value="A_A_dipeptidase"/>
    <property type="match status" value="1"/>
</dbReference>
<dbReference type="OrthoDB" id="9801430at2"/>
<evidence type="ECO:0000313" key="11">
    <source>
        <dbReference type="Proteomes" id="UP000308891"/>
    </source>
</evidence>
<dbReference type="InterPro" id="IPR009045">
    <property type="entry name" value="Zn_M74/Hedgehog-like"/>
</dbReference>
<feature type="site" description="Transition state stabilizer" evidence="9">
    <location>
        <position position="71"/>
    </location>
</feature>
<evidence type="ECO:0000256" key="4">
    <source>
        <dbReference type="ARBA" id="ARBA00022801"/>
    </source>
</evidence>
<evidence type="ECO:0000256" key="3">
    <source>
        <dbReference type="ARBA" id="ARBA00022723"/>
    </source>
</evidence>
<dbReference type="Proteomes" id="UP000308891">
    <property type="component" value="Unassembled WGS sequence"/>
</dbReference>
<dbReference type="GO" id="GO:0008270">
    <property type="term" value="F:zinc ion binding"/>
    <property type="evidence" value="ECO:0007669"/>
    <property type="project" value="UniProtKB-UniRule"/>
</dbReference>
<evidence type="ECO:0000256" key="1">
    <source>
        <dbReference type="ARBA" id="ARBA00001362"/>
    </source>
</evidence>
<dbReference type="NCBIfam" id="NF007557">
    <property type="entry name" value="PRK10178.1"/>
    <property type="match status" value="1"/>
</dbReference>
<evidence type="ECO:0000256" key="5">
    <source>
        <dbReference type="ARBA" id="ARBA00022833"/>
    </source>
</evidence>
<evidence type="ECO:0000256" key="8">
    <source>
        <dbReference type="ARBA" id="ARBA00023316"/>
    </source>
</evidence>
<dbReference type="EMBL" id="STGJ01000001">
    <property type="protein sequence ID" value="TIC87145.1"/>
    <property type="molecule type" value="Genomic_DNA"/>
</dbReference>
<feature type="binding site" evidence="9">
    <location>
        <position position="165"/>
    </location>
    <ligand>
        <name>Zn(2+)</name>
        <dbReference type="ChEBI" id="CHEBI:29105"/>
        <note>catalytic</note>
    </ligand>
</feature>
<dbReference type="AlphaFoldDB" id="A0A4T0V791"/>
<comment type="catalytic activity">
    <reaction evidence="1 9">
        <text>D-alanyl-D-alanine + H2O = 2 D-alanine</text>
        <dbReference type="Rhea" id="RHEA:20661"/>
        <dbReference type="ChEBI" id="CHEBI:15377"/>
        <dbReference type="ChEBI" id="CHEBI:57416"/>
        <dbReference type="ChEBI" id="CHEBI:57822"/>
        <dbReference type="EC" id="3.4.13.22"/>
    </reaction>
</comment>
<evidence type="ECO:0000256" key="2">
    <source>
        <dbReference type="ARBA" id="ARBA00022670"/>
    </source>
</evidence>
<dbReference type="PIRSF" id="PIRSF026671">
    <property type="entry name" value="AA_dipeptidase"/>
    <property type="match status" value="1"/>
</dbReference>
<keyword evidence="2 9" id="KW-0645">Protease</keyword>
<dbReference type="GO" id="GO:0071555">
    <property type="term" value="P:cell wall organization"/>
    <property type="evidence" value="ECO:0007669"/>
    <property type="project" value="UniProtKB-KW"/>
</dbReference>
<keyword evidence="6 9" id="KW-0224">Dipeptidase</keyword>